<dbReference type="InterPro" id="IPR023214">
    <property type="entry name" value="HAD_sf"/>
</dbReference>
<name>A0A1R1XVG4_9FUNG</name>
<dbReference type="GO" id="GO:0004721">
    <property type="term" value="F:phosphoprotein phosphatase activity"/>
    <property type="evidence" value="ECO:0007669"/>
    <property type="project" value="UniProtKB-KW"/>
</dbReference>
<keyword evidence="8" id="KW-1185">Reference proteome</keyword>
<keyword evidence="1" id="KW-0378">Hydrolase</keyword>
<dbReference type="PANTHER" id="PTHR12210">
    <property type="entry name" value="DULLARD PROTEIN PHOSPHATASE"/>
    <property type="match status" value="1"/>
</dbReference>
<dbReference type="GO" id="GO:0005634">
    <property type="term" value="C:nucleus"/>
    <property type="evidence" value="ECO:0007669"/>
    <property type="project" value="UniProtKB-ARBA"/>
</dbReference>
<gene>
    <name evidence="7" type="ORF">AYI70_g5239</name>
</gene>
<dbReference type="PROSITE" id="PS50969">
    <property type="entry name" value="FCP1"/>
    <property type="match status" value="1"/>
</dbReference>
<feature type="compositionally biased region" description="Polar residues" evidence="5">
    <location>
        <begin position="138"/>
        <end position="172"/>
    </location>
</feature>
<feature type="region of interest" description="Disordered" evidence="5">
    <location>
        <begin position="25"/>
        <end position="186"/>
    </location>
</feature>
<evidence type="ECO:0000313" key="7">
    <source>
        <dbReference type="EMBL" id="OMJ18653.1"/>
    </source>
</evidence>
<feature type="domain" description="FCP1 homology" evidence="6">
    <location>
        <begin position="497"/>
        <end position="656"/>
    </location>
</feature>
<comment type="caution">
    <text evidence="7">The sequence shown here is derived from an EMBL/GenBank/DDBJ whole genome shotgun (WGS) entry which is preliminary data.</text>
</comment>
<dbReference type="InterPro" id="IPR036412">
    <property type="entry name" value="HAD-like_sf"/>
</dbReference>
<dbReference type="Pfam" id="PF03031">
    <property type="entry name" value="NIF"/>
    <property type="match status" value="1"/>
</dbReference>
<comment type="similarity">
    <text evidence="4">Belongs to the CTDSPL2 family.</text>
</comment>
<dbReference type="SMART" id="SM00577">
    <property type="entry name" value="CPDc"/>
    <property type="match status" value="1"/>
</dbReference>
<feature type="compositionally biased region" description="Basic residues" evidence="5">
    <location>
        <begin position="111"/>
        <end position="123"/>
    </location>
</feature>
<dbReference type="InterPro" id="IPR011948">
    <property type="entry name" value="Dullard_phosphatase"/>
</dbReference>
<organism evidence="7 8">
    <name type="scientific">Smittium culicis</name>
    <dbReference type="NCBI Taxonomy" id="133412"/>
    <lineage>
        <taxon>Eukaryota</taxon>
        <taxon>Fungi</taxon>
        <taxon>Fungi incertae sedis</taxon>
        <taxon>Zoopagomycota</taxon>
        <taxon>Kickxellomycotina</taxon>
        <taxon>Harpellomycetes</taxon>
        <taxon>Harpellales</taxon>
        <taxon>Legeriomycetaceae</taxon>
        <taxon>Smittium</taxon>
    </lineage>
</organism>
<dbReference type="EMBL" id="LSSN01001689">
    <property type="protein sequence ID" value="OMJ18653.1"/>
    <property type="molecule type" value="Genomic_DNA"/>
</dbReference>
<dbReference type="OrthoDB" id="277011at2759"/>
<accession>A0A1R1XVG4</accession>
<evidence type="ECO:0000313" key="8">
    <source>
        <dbReference type="Proteomes" id="UP000187283"/>
    </source>
</evidence>
<dbReference type="InterPro" id="IPR050365">
    <property type="entry name" value="TIM50"/>
</dbReference>
<evidence type="ECO:0000256" key="3">
    <source>
        <dbReference type="ARBA" id="ARBA00037324"/>
    </source>
</evidence>
<evidence type="ECO:0000256" key="1">
    <source>
        <dbReference type="ARBA" id="ARBA00022801"/>
    </source>
</evidence>
<dbReference type="AlphaFoldDB" id="A0A1R1XVG4"/>
<comment type="function">
    <text evidence="3">Probable phosphatase.</text>
</comment>
<dbReference type="SUPFAM" id="SSF56784">
    <property type="entry name" value="HAD-like"/>
    <property type="match status" value="1"/>
</dbReference>
<feature type="compositionally biased region" description="Low complexity" evidence="5">
    <location>
        <begin position="91"/>
        <end position="110"/>
    </location>
</feature>
<sequence length="740" mass="82496">MILRSKKASSSSLFPDPLLRSVRLRPKRLQPTDSLTIPLKNSTSSKKIIHRSHKNKILSTATSNKTPDPIGQNINKLNKTTQRFQKKQKNSENSTNHPNSSSTSNFNTHSSHTHNRRESHRNKSLSSKASSSKEPKVTKSNTPIQTVKTSSKPINGKLNISSPSFQKTTNFPNPKLPPRPNFSLLSPVSKRKYNDTFITSTPQLPKRKYNNRGLFTKISDTSSTTHNNILLPHNIHNQNKSAGLVNVQVIIDKSKDLKLSEYQCFPSSLQTVPSTKVYSHLPTRNSKISLTPLKAIFSPAFNATRKVSDNSFDSFNASRLSEISETSPIKFSFSDLDSKFPSLNDALPLEEFDLSVDSSIINESSSIDMLRNISLNVDDIDKHSMSSSSNYEILSSTIDAISTSITESHQSISHSDSESCISTDLSQPDVLTPADLSITSTISNVSVASTATTASNCSSNNSDFDIFDFDPYGFMAVIPPVPVEYLNRPFALPPKHHKEHPITLVLDLDETLVHCSVTEIPNPDFTFPVVFNGVAYEVYCRTRPFLKYFLEKVSTQFEVVVFTASQQIYADNLLDRLDPSRSFIKHRLFRDSCVYVGDNYVKDLSVLGRDLSSTVIVDNAPQAFAYQQSNGIPIESWYEDKSDSELLKLLGFLESLKNLDDVRPVVESSFRTKERVIFAKFGCYDGVDLSQIPDIFADNSTNGDISLKTLFKLKNDLYAPPSLPPIIDSHKNALPLNTFS</sequence>
<keyword evidence="2" id="KW-0904">Protein phosphatase</keyword>
<dbReference type="NCBIfam" id="TIGR02251">
    <property type="entry name" value="HIF-SF_euk"/>
    <property type="match status" value="1"/>
</dbReference>
<dbReference type="Proteomes" id="UP000187283">
    <property type="component" value="Unassembled WGS sequence"/>
</dbReference>
<dbReference type="InterPro" id="IPR004274">
    <property type="entry name" value="FCP1_dom"/>
</dbReference>
<feature type="compositionally biased region" description="Basic residues" evidence="5">
    <location>
        <begin position="47"/>
        <end position="56"/>
    </location>
</feature>
<dbReference type="STRING" id="133412.A0A1R1XVG4"/>
<feature type="compositionally biased region" description="Polar residues" evidence="5">
    <location>
        <begin position="31"/>
        <end position="46"/>
    </location>
</feature>
<dbReference type="FunFam" id="3.40.50.1000:FF:000015">
    <property type="entry name" value="CTD small phosphatase-like protein 2"/>
    <property type="match status" value="1"/>
</dbReference>
<reference evidence="7 8" key="1">
    <citation type="submission" date="2017-01" db="EMBL/GenBank/DDBJ databases">
        <authorList>
            <person name="Mah S.A."/>
            <person name="Swanson W.J."/>
            <person name="Moy G.W."/>
            <person name="Vacquier V.D."/>
        </authorList>
    </citation>
    <scope>NUCLEOTIDE SEQUENCE [LARGE SCALE GENOMIC DNA]</scope>
    <source>
        <strain evidence="7 8">GSMNP</strain>
    </source>
</reference>
<evidence type="ECO:0000256" key="2">
    <source>
        <dbReference type="ARBA" id="ARBA00022912"/>
    </source>
</evidence>
<proteinExistence type="inferred from homology"/>
<evidence type="ECO:0000256" key="5">
    <source>
        <dbReference type="SAM" id="MobiDB-lite"/>
    </source>
</evidence>
<dbReference type="CDD" id="cd07521">
    <property type="entry name" value="HAD_FCP1-like"/>
    <property type="match status" value="1"/>
</dbReference>
<evidence type="ECO:0000256" key="4">
    <source>
        <dbReference type="ARBA" id="ARBA00038355"/>
    </source>
</evidence>
<dbReference type="Gene3D" id="3.40.50.1000">
    <property type="entry name" value="HAD superfamily/HAD-like"/>
    <property type="match status" value="1"/>
</dbReference>
<feature type="compositionally biased region" description="Polar residues" evidence="5">
    <location>
        <begin position="57"/>
        <end position="83"/>
    </location>
</feature>
<evidence type="ECO:0000259" key="6">
    <source>
        <dbReference type="PROSITE" id="PS50969"/>
    </source>
</evidence>
<protein>
    <submittedName>
        <fullName evidence="7">CTD small phosphatase-like protein 2</fullName>
    </submittedName>
</protein>